<organism evidence="2 3">
    <name type="scientific">Cylindrodendrum hubeiense</name>
    <dbReference type="NCBI Taxonomy" id="595255"/>
    <lineage>
        <taxon>Eukaryota</taxon>
        <taxon>Fungi</taxon>
        <taxon>Dikarya</taxon>
        <taxon>Ascomycota</taxon>
        <taxon>Pezizomycotina</taxon>
        <taxon>Sordariomycetes</taxon>
        <taxon>Hypocreomycetidae</taxon>
        <taxon>Hypocreales</taxon>
        <taxon>Nectriaceae</taxon>
        <taxon>Cylindrodendrum</taxon>
    </lineage>
</organism>
<proteinExistence type="predicted"/>
<feature type="region of interest" description="Disordered" evidence="1">
    <location>
        <begin position="1"/>
        <end position="54"/>
    </location>
</feature>
<dbReference type="Proteomes" id="UP000722485">
    <property type="component" value="Unassembled WGS sequence"/>
</dbReference>
<evidence type="ECO:0000313" key="2">
    <source>
        <dbReference type="EMBL" id="KAF7543438.1"/>
    </source>
</evidence>
<reference evidence="2" key="1">
    <citation type="submission" date="2020-03" db="EMBL/GenBank/DDBJ databases">
        <title>Draft Genome Sequence of Cylindrodendrum hubeiense.</title>
        <authorList>
            <person name="Buettner E."/>
            <person name="Kellner H."/>
        </authorList>
    </citation>
    <scope>NUCLEOTIDE SEQUENCE</scope>
    <source>
        <strain evidence="2">IHI 201604</strain>
    </source>
</reference>
<dbReference type="AlphaFoldDB" id="A0A9P5H5D9"/>
<dbReference type="EMBL" id="JAANBB010000366">
    <property type="protein sequence ID" value="KAF7543438.1"/>
    <property type="molecule type" value="Genomic_DNA"/>
</dbReference>
<sequence length="73" mass="7640">MGFRLWEPPQEEDRADDDDAARAGNGENAEAEAAAEADTRTEGGRPKRKVKGDGGIVLVREFPGAAGKAGDAD</sequence>
<name>A0A9P5H5D9_9HYPO</name>
<evidence type="ECO:0000256" key="1">
    <source>
        <dbReference type="SAM" id="MobiDB-lite"/>
    </source>
</evidence>
<accession>A0A9P5H5D9</accession>
<gene>
    <name evidence="2" type="ORF">G7Z17_g10735</name>
</gene>
<evidence type="ECO:0000313" key="3">
    <source>
        <dbReference type="Proteomes" id="UP000722485"/>
    </source>
</evidence>
<feature type="compositionally biased region" description="Acidic residues" evidence="1">
    <location>
        <begin position="9"/>
        <end position="19"/>
    </location>
</feature>
<comment type="caution">
    <text evidence="2">The sequence shown here is derived from an EMBL/GenBank/DDBJ whole genome shotgun (WGS) entry which is preliminary data.</text>
</comment>
<keyword evidence="3" id="KW-1185">Reference proteome</keyword>
<protein>
    <submittedName>
        <fullName evidence="2">Uncharacterized protein</fullName>
    </submittedName>
</protein>